<dbReference type="InterPro" id="IPR036397">
    <property type="entry name" value="RNaseH_sf"/>
</dbReference>
<dbReference type="PANTHER" id="PTHR47723">
    <property type="entry name" value="OS05G0353850 PROTEIN"/>
    <property type="match status" value="1"/>
</dbReference>
<name>A0AAN8UC00_SOLBU</name>
<organism evidence="1 2">
    <name type="scientific">Solanum bulbocastanum</name>
    <name type="common">Wild potato</name>
    <dbReference type="NCBI Taxonomy" id="147425"/>
    <lineage>
        <taxon>Eukaryota</taxon>
        <taxon>Viridiplantae</taxon>
        <taxon>Streptophyta</taxon>
        <taxon>Embryophyta</taxon>
        <taxon>Tracheophyta</taxon>
        <taxon>Spermatophyta</taxon>
        <taxon>Magnoliopsida</taxon>
        <taxon>eudicotyledons</taxon>
        <taxon>Gunneridae</taxon>
        <taxon>Pentapetalae</taxon>
        <taxon>asterids</taxon>
        <taxon>lamiids</taxon>
        <taxon>Solanales</taxon>
        <taxon>Solanaceae</taxon>
        <taxon>Solanoideae</taxon>
        <taxon>Solaneae</taxon>
        <taxon>Solanum</taxon>
    </lineage>
</organism>
<dbReference type="Gene3D" id="3.30.420.10">
    <property type="entry name" value="Ribonuclease H-like superfamily/Ribonuclease H"/>
    <property type="match status" value="1"/>
</dbReference>
<dbReference type="AlphaFoldDB" id="A0AAN8UC00"/>
<dbReference type="GO" id="GO:0003676">
    <property type="term" value="F:nucleic acid binding"/>
    <property type="evidence" value="ECO:0007669"/>
    <property type="project" value="InterPro"/>
</dbReference>
<comment type="caution">
    <text evidence="1">The sequence shown here is derived from an EMBL/GenBank/DDBJ whole genome shotgun (WGS) entry which is preliminary data.</text>
</comment>
<dbReference type="PANTHER" id="PTHR47723:SF19">
    <property type="entry name" value="POLYNUCLEOTIDYL TRANSFERASE, RIBONUCLEASE H-LIKE SUPERFAMILY PROTEIN"/>
    <property type="match status" value="1"/>
</dbReference>
<reference evidence="1 2" key="1">
    <citation type="submission" date="2024-02" db="EMBL/GenBank/DDBJ databases">
        <title>de novo genome assembly of Solanum bulbocastanum strain 11H21.</title>
        <authorList>
            <person name="Hosaka A.J."/>
        </authorList>
    </citation>
    <scope>NUCLEOTIDE SEQUENCE [LARGE SCALE GENOMIC DNA]</scope>
    <source>
        <tissue evidence="1">Young leaves</tissue>
    </source>
</reference>
<proteinExistence type="predicted"/>
<keyword evidence="2" id="KW-1185">Reference proteome</keyword>
<dbReference type="EMBL" id="JBANQN010000001">
    <property type="protein sequence ID" value="KAK6803350.1"/>
    <property type="molecule type" value="Genomic_DNA"/>
</dbReference>
<evidence type="ECO:0000313" key="2">
    <source>
        <dbReference type="Proteomes" id="UP001371456"/>
    </source>
</evidence>
<dbReference type="InterPro" id="IPR044730">
    <property type="entry name" value="RNase_H-like_dom_plant"/>
</dbReference>
<dbReference type="InterPro" id="IPR053151">
    <property type="entry name" value="RNase_H-like"/>
</dbReference>
<evidence type="ECO:0008006" key="3">
    <source>
        <dbReference type="Google" id="ProtNLM"/>
    </source>
</evidence>
<accession>A0AAN8UC00</accession>
<dbReference type="Proteomes" id="UP001371456">
    <property type="component" value="Unassembled WGS sequence"/>
</dbReference>
<gene>
    <name evidence="1" type="ORF">RDI58_001134</name>
</gene>
<evidence type="ECO:0000313" key="1">
    <source>
        <dbReference type="EMBL" id="KAK6803350.1"/>
    </source>
</evidence>
<dbReference type="CDD" id="cd06222">
    <property type="entry name" value="RNase_H_like"/>
    <property type="match status" value="1"/>
</dbReference>
<dbReference type="SUPFAM" id="SSF53098">
    <property type="entry name" value="Ribonuclease H-like"/>
    <property type="match status" value="1"/>
</dbReference>
<dbReference type="InterPro" id="IPR012337">
    <property type="entry name" value="RNaseH-like_sf"/>
</dbReference>
<sequence length="158" mass="18263">MQQQTSWNNKAAMDKDFPLQTIDLNSNQLCQVVENLRPSINHKILLWNRQQQGMIKLNTDGSFLEHNKKAGIGGMARDITREFIFVFAIPIWCKDHNVDEETTAKYVFQWFKNNGPQQGIIEMDSLLMVDMINNRTFQNRNLKSIVDETADLVGNADF</sequence>
<protein>
    <recommendedName>
        <fullName evidence="3">RNase H type-1 domain-containing protein</fullName>
    </recommendedName>
</protein>